<evidence type="ECO:0000313" key="3">
    <source>
        <dbReference type="EMBL" id="SFZ73055.1"/>
    </source>
</evidence>
<evidence type="ECO:0000256" key="1">
    <source>
        <dbReference type="SAM" id="MobiDB-lite"/>
    </source>
</evidence>
<dbReference type="EMBL" id="JXJT01000019">
    <property type="protein sequence ID" value="PCS02032.1"/>
    <property type="molecule type" value="Genomic_DNA"/>
</dbReference>
<sequence length="147" mass="16702">MIEKIRETISGTEYWDSSSKKALFVAKGEEPNFKITDNPKTMIANSEEKRLAVKTLESTDKDVEKTDDNEIIHDEKKTLDNASQEKDVDDEDSKQGYINDDGDLVEFQTMTFKDLKKYADENDITVSSTIKTKAQIIELIVAAEDDE</sequence>
<evidence type="ECO:0000313" key="2">
    <source>
        <dbReference type="EMBL" id="PCS02032.1"/>
    </source>
</evidence>
<keyword evidence="5" id="KW-1185">Reference proteome</keyword>
<dbReference type="EMBL" id="FPKS01000003">
    <property type="protein sequence ID" value="SFZ73055.1"/>
    <property type="molecule type" value="Genomic_DNA"/>
</dbReference>
<reference evidence="3 4" key="2">
    <citation type="submission" date="2016-11" db="EMBL/GenBank/DDBJ databases">
        <authorList>
            <person name="Jaros S."/>
            <person name="Januszkiewicz K."/>
            <person name="Wedrychowicz H."/>
        </authorList>
    </citation>
    <scope>NUCLEOTIDE SEQUENCE [LARGE SCALE GENOMIC DNA]</scope>
    <source>
        <strain evidence="3 4">DSM 22330</strain>
    </source>
</reference>
<organism evidence="3 4">
    <name type="scientific">Pseudolactococcus chungangensis CAU 28 = DSM 22330</name>
    <dbReference type="NCBI Taxonomy" id="1122154"/>
    <lineage>
        <taxon>Bacteria</taxon>
        <taxon>Bacillati</taxon>
        <taxon>Bacillota</taxon>
        <taxon>Bacilli</taxon>
        <taxon>Lactobacillales</taxon>
        <taxon>Streptococcaceae</taxon>
        <taxon>Pseudolactococcus</taxon>
    </lineage>
</organism>
<dbReference type="OrthoDB" id="2187222at2"/>
<evidence type="ECO:0000313" key="4">
    <source>
        <dbReference type="Proteomes" id="UP000185655"/>
    </source>
</evidence>
<evidence type="ECO:0008006" key="6">
    <source>
        <dbReference type="Google" id="ProtNLM"/>
    </source>
</evidence>
<dbReference type="Proteomes" id="UP000185655">
    <property type="component" value="Unassembled WGS sequence"/>
</dbReference>
<gene>
    <name evidence="2" type="ORF">RR45_GL000740</name>
    <name evidence="3" type="ORF">SAMN02746068_00737</name>
</gene>
<dbReference type="AlphaFoldDB" id="A0A1K2HA05"/>
<name>A0A1K2HA05_9LACT</name>
<dbReference type="STRING" id="1122154.SAMN02746068_00737"/>
<proteinExistence type="predicted"/>
<dbReference type="Proteomes" id="UP000218979">
    <property type="component" value="Unassembled WGS sequence"/>
</dbReference>
<accession>A0A1K2HA05</accession>
<feature type="region of interest" description="Disordered" evidence="1">
    <location>
        <begin position="62"/>
        <end position="100"/>
    </location>
</feature>
<evidence type="ECO:0000313" key="5">
    <source>
        <dbReference type="Proteomes" id="UP000218979"/>
    </source>
</evidence>
<dbReference type="RefSeq" id="WP_031365331.1">
    <property type="nucleotide sequence ID" value="NZ_FPKS01000003.1"/>
</dbReference>
<feature type="compositionally biased region" description="Basic and acidic residues" evidence="1">
    <location>
        <begin position="62"/>
        <end position="86"/>
    </location>
</feature>
<reference evidence="2 5" key="1">
    <citation type="submission" date="2014-12" db="EMBL/GenBank/DDBJ databases">
        <title>Draft genome sequences of 10 type strains of Lactococcus.</title>
        <authorList>
            <person name="Sun Z."/>
            <person name="Zhong Z."/>
            <person name="Liu W."/>
            <person name="Zhang W."/>
            <person name="Zhang H."/>
        </authorList>
    </citation>
    <scope>NUCLEOTIDE SEQUENCE [LARGE SCALE GENOMIC DNA]</scope>
    <source>
        <strain evidence="2 5">DSM 22330</strain>
    </source>
</reference>
<protein>
    <recommendedName>
        <fullName evidence="6">Rho termination factor, N-terminal domain</fullName>
    </recommendedName>
</protein>